<reference evidence="2" key="1">
    <citation type="submission" date="2015-02" db="EMBL/GenBank/DDBJ databases">
        <title>Genome sequencing for Strongylocentrotus purpuratus.</title>
        <authorList>
            <person name="Murali S."/>
            <person name="Liu Y."/>
            <person name="Vee V."/>
            <person name="English A."/>
            <person name="Wang M."/>
            <person name="Skinner E."/>
            <person name="Han Y."/>
            <person name="Muzny D.M."/>
            <person name="Worley K.C."/>
            <person name="Gibbs R.A."/>
        </authorList>
    </citation>
    <scope>NUCLEOTIDE SEQUENCE</scope>
</reference>
<dbReference type="KEGG" id="spu:105442390"/>
<dbReference type="GeneID" id="105442390"/>
<dbReference type="OMA" id="CEYTNEV"/>
<accession>A0A7M7LW40</accession>
<organism evidence="1 2">
    <name type="scientific">Strongylocentrotus purpuratus</name>
    <name type="common">Purple sea urchin</name>
    <dbReference type="NCBI Taxonomy" id="7668"/>
    <lineage>
        <taxon>Eukaryota</taxon>
        <taxon>Metazoa</taxon>
        <taxon>Echinodermata</taxon>
        <taxon>Eleutherozoa</taxon>
        <taxon>Echinozoa</taxon>
        <taxon>Echinoidea</taxon>
        <taxon>Euechinoidea</taxon>
        <taxon>Echinacea</taxon>
        <taxon>Camarodonta</taxon>
        <taxon>Echinidea</taxon>
        <taxon>Strongylocentrotidae</taxon>
        <taxon>Strongylocentrotus</taxon>
    </lineage>
</organism>
<dbReference type="EnsemblMetazoa" id="XM_011674450">
    <property type="protein sequence ID" value="XP_011672752"/>
    <property type="gene ID" value="LOC105442390"/>
</dbReference>
<dbReference type="OrthoDB" id="10149422at2759"/>
<protein>
    <recommendedName>
        <fullName evidence="3">Death domain-containing protein</fullName>
    </recommendedName>
</protein>
<dbReference type="RefSeq" id="XP_011672752.1">
    <property type="nucleotide sequence ID" value="XM_011674450.2"/>
</dbReference>
<evidence type="ECO:0000313" key="2">
    <source>
        <dbReference type="Proteomes" id="UP000007110"/>
    </source>
</evidence>
<keyword evidence="2" id="KW-1185">Reference proteome</keyword>
<evidence type="ECO:0000313" key="1">
    <source>
        <dbReference type="EnsemblMetazoa" id="XP_011672752"/>
    </source>
</evidence>
<proteinExistence type="predicted"/>
<evidence type="ECO:0008006" key="3">
    <source>
        <dbReference type="Google" id="ProtNLM"/>
    </source>
</evidence>
<reference evidence="1" key="2">
    <citation type="submission" date="2021-01" db="UniProtKB">
        <authorList>
            <consortium name="EnsemblMetazoa"/>
        </authorList>
    </citation>
    <scope>IDENTIFICATION</scope>
</reference>
<sequence>MCEGKRVALLAFLPRCMPENRRPILHVNFYYPFGEIGKRIREEWEEKDNVCVKDETTFILKHIGQDMEVTCDKKGNPEPLVSMLETQILDCVPYELIDFELDYTCEYTNEVNIKLRVYQEECRSEMDIKQKLIDPQADEPEEVEMEVEPEPSIHLRVPKRVTDQMIGAISSRKIHADRFSVLVNALGFSTKDFGRFVSDNISSAGSRKGYAGTKKLLTRWRNRTDEADQRPELREAFKRSNLPDLTKRYLQVKDDFYD</sequence>
<dbReference type="AlphaFoldDB" id="A0A7M7LW40"/>
<name>A0A7M7LW40_STRPU</name>
<dbReference type="Proteomes" id="UP000007110">
    <property type="component" value="Unassembled WGS sequence"/>
</dbReference>
<dbReference type="InParanoid" id="A0A7M7LW40"/>